<dbReference type="EMBL" id="SJPU01000002">
    <property type="protein sequence ID" value="TWU16847.1"/>
    <property type="molecule type" value="Genomic_DNA"/>
</dbReference>
<proteinExistence type="predicted"/>
<evidence type="ECO:0000313" key="6">
    <source>
        <dbReference type="EMBL" id="TWU16847.1"/>
    </source>
</evidence>
<evidence type="ECO:0000259" key="5">
    <source>
        <dbReference type="PROSITE" id="PS51296"/>
    </source>
</evidence>
<evidence type="ECO:0000313" key="7">
    <source>
        <dbReference type="Proteomes" id="UP000319908"/>
    </source>
</evidence>
<dbReference type="EC" id="1.4.3.-" evidence="6"/>
<evidence type="ECO:0000256" key="3">
    <source>
        <dbReference type="ARBA" id="ARBA00023004"/>
    </source>
</evidence>
<dbReference type="Gene3D" id="3.50.50.60">
    <property type="entry name" value="FAD/NAD(P)-binding domain"/>
    <property type="match status" value="1"/>
</dbReference>
<dbReference type="GO" id="GO:0051537">
    <property type="term" value="F:2 iron, 2 sulfur cluster binding"/>
    <property type="evidence" value="ECO:0007669"/>
    <property type="project" value="UniProtKB-KW"/>
</dbReference>
<protein>
    <submittedName>
        <fullName evidence="6">Gamma-glutamylputrescine oxidoreductase</fullName>
        <ecNumber evidence="6">1.4.3.-</ecNumber>
    </submittedName>
</protein>
<keyword evidence="1" id="KW-0001">2Fe-2S</keyword>
<dbReference type="Gene3D" id="3.30.9.10">
    <property type="entry name" value="D-Amino Acid Oxidase, subunit A, domain 2"/>
    <property type="match status" value="1"/>
</dbReference>
<dbReference type="PROSITE" id="PS51296">
    <property type="entry name" value="RIESKE"/>
    <property type="match status" value="1"/>
</dbReference>
<dbReference type="Gene3D" id="2.102.10.10">
    <property type="entry name" value="Rieske [2Fe-2S] iron-sulphur domain"/>
    <property type="match status" value="1"/>
</dbReference>
<dbReference type="PANTHER" id="PTHR13847:SF274">
    <property type="entry name" value="RIESKE 2FE-2S IRON-SULFUR PROTEIN YHFW-RELATED"/>
    <property type="match status" value="1"/>
</dbReference>
<name>A0A5C6BYS7_9BACT</name>
<gene>
    <name evidence="6" type="primary">puuB</name>
    <name evidence="6" type="ORF">Poly21_40540</name>
</gene>
<evidence type="ECO:0000256" key="4">
    <source>
        <dbReference type="ARBA" id="ARBA00023014"/>
    </source>
</evidence>
<dbReference type="InterPro" id="IPR017941">
    <property type="entry name" value="Rieske_2Fe-2S"/>
</dbReference>
<keyword evidence="3" id="KW-0408">Iron</keyword>
<dbReference type="InterPro" id="IPR006076">
    <property type="entry name" value="FAD-dep_OxRdtase"/>
</dbReference>
<dbReference type="SUPFAM" id="SSF51905">
    <property type="entry name" value="FAD/NAD(P)-binding domain"/>
    <property type="match status" value="1"/>
</dbReference>
<dbReference type="InterPro" id="IPR036188">
    <property type="entry name" value="FAD/NAD-bd_sf"/>
</dbReference>
<accession>A0A5C6BYS7</accession>
<evidence type="ECO:0000256" key="2">
    <source>
        <dbReference type="ARBA" id="ARBA00022723"/>
    </source>
</evidence>
<comment type="caution">
    <text evidence="6">The sequence shown here is derived from an EMBL/GenBank/DDBJ whole genome shotgun (WGS) entry which is preliminary data.</text>
</comment>
<dbReference type="Proteomes" id="UP000319908">
    <property type="component" value="Unassembled WGS sequence"/>
</dbReference>
<dbReference type="PANTHER" id="PTHR13847">
    <property type="entry name" value="SARCOSINE DEHYDROGENASE-RELATED"/>
    <property type="match status" value="1"/>
</dbReference>
<dbReference type="GO" id="GO:0046872">
    <property type="term" value="F:metal ion binding"/>
    <property type="evidence" value="ECO:0007669"/>
    <property type="project" value="UniProtKB-KW"/>
</dbReference>
<dbReference type="InterPro" id="IPR036922">
    <property type="entry name" value="Rieske_2Fe-2S_sf"/>
</dbReference>
<dbReference type="Pfam" id="PF01266">
    <property type="entry name" value="DAO"/>
    <property type="match status" value="1"/>
</dbReference>
<dbReference type="GO" id="GO:0005737">
    <property type="term" value="C:cytoplasm"/>
    <property type="evidence" value="ECO:0007669"/>
    <property type="project" value="TreeGrafter"/>
</dbReference>
<dbReference type="SUPFAM" id="SSF50022">
    <property type="entry name" value="ISP domain"/>
    <property type="match status" value="1"/>
</dbReference>
<sequence length="471" mass="50075">MGGGITGLSTALELLERGKRVIVCEAMTIGAGTTGGSSAHLDAHPEIGPVKLISRLGIEDAAKYTSMRLRAIDVIEHRATAGCAFQRVPAYFYSENPAHEKRLRDASQAAGQLGLDVQWCDSVPIASAVCGYAIANMARIDIQQYLHELADAVEAAGGVIYENTMVSGPVEKHPAELETTSTCTVGAERVTGKVTFGDVVCAVHCNDTSAQQLYLQTPAYQSYVIAARIKESLPDALFWDDSEPYFYVRRATNDGMTILAGGCDHRTGAGDELAAMAALRKWLQDRFDVEEIVSQWSAELFEPTDGLPFIGRAPGMENVWIATGLSGVGLTLGTAAGWVIADLISGNDVELADVLCPSRVSLSSLGDVVSEGVTTAANYAERVLPKNQVDADSLAPGEGAVGTCDGVQMAVCRDREGCLHRLDPICTHMGGVVRWNPLEQTWDCPVHGGRFAADGSRLYGPPESGLDDIGS</sequence>
<dbReference type="AlphaFoldDB" id="A0A5C6BYS7"/>
<keyword evidence="4" id="KW-0411">Iron-sulfur</keyword>
<evidence type="ECO:0000256" key="1">
    <source>
        <dbReference type="ARBA" id="ARBA00022714"/>
    </source>
</evidence>
<reference evidence="6 7" key="1">
    <citation type="journal article" date="2020" name="Antonie Van Leeuwenhoek">
        <title>Rhodopirellula heiligendammensis sp. nov., Rhodopirellula pilleata sp. nov., and Rhodopirellula solitaria sp. nov. isolated from natural or artificial marine surfaces in Northern Germany and California, USA, and emended description of the genus Rhodopirellula.</title>
        <authorList>
            <person name="Kallscheuer N."/>
            <person name="Wiegand S."/>
            <person name="Jogler M."/>
            <person name="Boedeker C."/>
            <person name="Peeters S.H."/>
            <person name="Rast P."/>
            <person name="Heuer A."/>
            <person name="Jetten M.S.M."/>
            <person name="Rohde M."/>
            <person name="Jogler C."/>
        </authorList>
    </citation>
    <scope>NUCLEOTIDE SEQUENCE [LARGE SCALE GENOMIC DNA]</scope>
    <source>
        <strain evidence="6 7">Poly21</strain>
    </source>
</reference>
<feature type="domain" description="Rieske" evidence="5">
    <location>
        <begin position="386"/>
        <end position="471"/>
    </location>
</feature>
<organism evidence="6 7">
    <name type="scientific">Allorhodopirellula heiligendammensis</name>
    <dbReference type="NCBI Taxonomy" id="2714739"/>
    <lineage>
        <taxon>Bacteria</taxon>
        <taxon>Pseudomonadati</taxon>
        <taxon>Planctomycetota</taxon>
        <taxon>Planctomycetia</taxon>
        <taxon>Pirellulales</taxon>
        <taxon>Pirellulaceae</taxon>
        <taxon>Allorhodopirellula</taxon>
    </lineage>
</organism>
<dbReference type="GO" id="GO:0016491">
    <property type="term" value="F:oxidoreductase activity"/>
    <property type="evidence" value="ECO:0007669"/>
    <property type="project" value="UniProtKB-KW"/>
</dbReference>
<dbReference type="Pfam" id="PF00355">
    <property type="entry name" value="Rieske"/>
    <property type="match status" value="1"/>
</dbReference>
<keyword evidence="2" id="KW-0479">Metal-binding</keyword>
<keyword evidence="7" id="KW-1185">Reference proteome</keyword>
<keyword evidence="6" id="KW-0560">Oxidoreductase</keyword>